<gene>
    <name evidence="2" type="ORF">CANARDRAFT_178323</name>
</gene>
<organism evidence="2 3">
    <name type="scientific">[Candida] arabinofermentans NRRL YB-2248</name>
    <dbReference type="NCBI Taxonomy" id="983967"/>
    <lineage>
        <taxon>Eukaryota</taxon>
        <taxon>Fungi</taxon>
        <taxon>Dikarya</taxon>
        <taxon>Ascomycota</taxon>
        <taxon>Saccharomycotina</taxon>
        <taxon>Pichiomycetes</taxon>
        <taxon>Pichiales</taxon>
        <taxon>Pichiaceae</taxon>
        <taxon>Ogataea</taxon>
        <taxon>Ogataea/Candida clade</taxon>
    </lineage>
</organism>
<protein>
    <submittedName>
        <fullName evidence="2">Uncharacterized protein</fullName>
    </submittedName>
</protein>
<accession>A0A1E4ST66</accession>
<keyword evidence="3" id="KW-1185">Reference proteome</keyword>
<proteinExistence type="predicted"/>
<name>A0A1E4ST66_9ASCO</name>
<evidence type="ECO:0000256" key="1">
    <source>
        <dbReference type="SAM" id="MobiDB-lite"/>
    </source>
</evidence>
<evidence type="ECO:0000313" key="3">
    <source>
        <dbReference type="Proteomes" id="UP000094801"/>
    </source>
</evidence>
<evidence type="ECO:0000313" key="2">
    <source>
        <dbReference type="EMBL" id="ODV82681.1"/>
    </source>
</evidence>
<dbReference type="EMBL" id="KV453877">
    <property type="protein sequence ID" value="ODV82681.1"/>
    <property type="molecule type" value="Genomic_DNA"/>
</dbReference>
<dbReference type="AlphaFoldDB" id="A0A1E4ST66"/>
<dbReference type="Proteomes" id="UP000094801">
    <property type="component" value="Unassembled WGS sequence"/>
</dbReference>
<feature type="region of interest" description="Disordered" evidence="1">
    <location>
        <begin position="1"/>
        <end position="26"/>
    </location>
</feature>
<sequence>MTNNSHHTPIEKTTTAGTVNNSPVIPQTQMKNSDYKTSLKSFDTVITPSLITLEKNTNFANNWASQLTENLNIQYEGTIDWPDLPDDGYCYSSILTGYTEDGVDVLQNDHKSKIRPMRGYSMNLSIITHLIETKI</sequence>
<reference evidence="3" key="1">
    <citation type="submission" date="2016-04" db="EMBL/GenBank/DDBJ databases">
        <title>Comparative genomics of biotechnologically important yeasts.</title>
        <authorList>
            <consortium name="DOE Joint Genome Institute"/>
            <person name="Riley R."/>
            <person name="Haridas S."/>
            <person name="Wolfe K.H."/>
            <person name="Lopes M.R."/>
            <person name="Hittinger C.T."/>
            <person name="Goker M."/>
            <person name="Salamov A."/>
            <person name="Wisecaver J."/>
            <person name="Long T.M."/>
            <person name="Aerts A.L."/>
            <person name="Barry K."/>
            <person name="Choi C."/>
            <person name="Clum A."/>
            <person name="Coughlan A.Y."/>
            <person name="Deshpande S."/>
            <person name="Douglass A.P."/>
            <person name="Hanson S.J."/>
            <person name="Klenk H.-P."/>
            <person name="Labutti K."/>
            <person name="Lapidus A."/>
            <person name="Lindquist E."/>
            <person name="Lipzen A."/>
            <person name="Meier-Kolthoff J.P."/>
            <person name="Ohm R.A."/>
            <person name="Otillar R.P."/>
            <person name="Pangilinan J."/>
            <person name="Peng Y."/>
            <person name="Rokas A."/>
            <person name="Rosa C.A."/>
            <person name="Scheuner C."/>
            <person name="Sibirny A.A."/>
            <person name="Slot J.C."/>
            <person name="Stielow J.B."/>
            <person name="Sun H."/>
            <person name="Kurtzman C.P."/>
            <person name="Blackwell M."/>
            <person name="Grigoriev I.V."/>
            <person name="Jeffries T.W."/>
        </authorList>
    </citation>
    <scope>NUCLEOTIDE SEQUENCE [LARGE SCALE GENOMIC DNA]</scope>
    <source>
        <strain evidence="3">NRRL YB-2248</strain>
    </source>
</reference>